<keyword evidence="1" id="KW-0444">Lipid biosynthesis</keyword>
<keyword evidence="2" id="KW-0521">NADP</keyword>
<keyword evidence="3" id="KW-0752">Steroid biosynthesis</keyword>
<dbReference type="GO" id="GO:0005789">
    <property type="term" value="C:endoplasmic reticulum membrane"/>
    <property type="evidence" value="ECO:0007669"/>
    <property type="project" value="TreeGrafter"/>
</dbReference>
<keyword evidence="5" id="KW-0443">Lipid metabolism</keyword>
<evidence type="ECO:0000313" key="9">
    <source>
        <dbReference type="Proteomes" id="UP000306954"/>
    </source>
</evidence>
<dbReference type="Proteomes" id="UP000306954">
    <property type="component" value="Unassembled WGS sequence"/>
</dbReference>
<evidence type="ECO:0000256" key="2">
    <source>
        <dbReference type="ARBA" id="ARBA00022857"/>
    </source>
</evidence>
<evidence type="ECO:0000256" key="5">
    <source>
        <dbReference type="ARBA" id="ARBA00023098"/>
    </source>
</evidence>
<dbReference type="EMBL" id="SPOF01000035">
    <property type="protein sequence ID" value="TIB09970.1"/>
    <property type="molecule type" value="Genomic_DNA"/>
</dbReference>
<comment type="similarity">
    <text evidence="6">Belongs to the short-chain dehydrogenases/reductases (SDR) family. ERG27 subfamily.</text>
</comment>
<accession>A0A4T0G8L5</accession>
<organism evidence="8 9">
    <name type="scientific">Wallemia ichthyophaga</name>
    <dbReference type="NCBI Taxonomy" id="245174"/>
    <lineage>
        <taxon>Eukaryota</taxon>
        <taxon>Fungi</taxon>
        <taxon>Dikarya</taxon>
        <taxon>Basidiomycota</taxon>
        <taxon>Wallemiomycotina</taxon>
        <taxon>Wallemiomycetes</taxon>
        <taxon>Wallemiales</taxon>
        <taxon>Wallemiaceae</taxon>
        <taxon>Wallemia</taxon>
    </lineage>
</organism>
<evidence type="ECO:0000256" key="4">
    <source>
        <dbReference type="ARBA" id="ARBA00023002"/>
    </source>
</evidence>
<dbReference type="InterPro" id="IPR054364">
    <property type="entry name" value="Ca3427-like_PBP2"/>
</dbReference>
<keyword evidence="4" id="KW-0560">Oxidoreductase</keyword>
<dbReference type="AlphaFoldDB" id="A0A4T0G8L5"/>
<sequence>MPKDSLVNVIVTGANSGVGFGISQRILSQVSSQRATDVGGDGNHTSDDSISPFLHQARRRGLRLILACRSQLRAEGAIKVLQREYLDAHARTESSSTHITLQYEHCDLSSVQSSRAFAERIKSNYTSIASLICNAGGGTFSGIDWVGATVQMLSHPLAAVTYPTYKLQSHGATSSDNLGWVFQMNIFGHFIIARELTALLEAESRTQPTSILWMSSLEASKCAYDLEGDFDMQRHAYSYEASKYLTEALAIGLDEELRASHSSTRSVIVHPGVVWSSIFYEHLGVLLDLLMALAFYMARWCGSPHHCISAFLGALSTTHVLLNLDHIKAQPARYASCCDRWGHPYVVTQPSVVAQEGDLYEMVNLLLKPWLVALRIGYVPEHFSSPLLQLAERDGGATFVLVECPSGTGQIMSKLAAGEIDISIALTESLLAGRVRGNTTFELIGTYIESPLNWAVITAADSPYSSLSQLQGTTFGISRAGSGSQVMANVMALEKKWSEKPDFAIQGTFEALRGSVNDGSTSAFMWEWFTTLPYVKSGEVKFVGNQLTPWPSWSIVAGVHVDHTQATAFLDALDDAVRLFDKGRSDGSAVQYVHDTFGYDKDDVHKWLDGVTYSQNHLRVVSKSVVENTLNTLVDANVIEKQAEWDIASHVNTNVAKLE</sequence>
<dbReference type="OrthoDB" id="1363at2759"/>
<feature type="domain" description="Ca3427-like PBP 2" evidence="7">
    <location>
        <begin position="454"/>
        <end position="545"/>
    </location>
</feature>
<evidence type="ECO:0000313" key="8">
    <source>
        <dbReference type="EMBL" id="TIB09970.1"/>
    </source>
</evidence>
<dbReference type="GO" id="GO:0005741">
    <property type="term" value="C:mitochondrial outer membrane"/>
    <property type="evidence" value="ECO:0007669"/>
    <property type="project" value="TreeGrafter"/>
</dbReference>
<dbReference type="GO" id="GO:0006694">
    <property type="term" value="P:steroid biosynthetic process"/>
    <property type="evidence" value="ECO:0007669"/>
    <property type="project" value="UniProtKB-KW"/>
</dbReference>
<dbReference type="Pfam" id="PF22384">
    <property type="entry name" value="PBP2_Ca3427_like"/>
    <property type="match status" value="1"/>
</dbReference>
<dbReference type="PANTHER" id="PTHR43647:SF1">
    <property type="entry name" value="3-KETO-STEROID REDUCTASE ERG27"/>
    <property type="match status" value="1"/>
</dbReference>
<name>A0A4T0G8L5_WALIC</name>
<evidence type="ECO:0000259" key="7">
    <source>
        <dbReference type="Pfam" id="PF22384"/>
    </source>
</evidence>
<evidence type="ECO:0000256" key="6">
    <source>
        <dbReference type="ARBA" id="ARBA00023593"/>
    </source>
</evidence>
<protein>
    <recommendedName>
        <fullName evidence="7">Ca3427-like PBP 2 domain-containing protein</fullName>
    </recommendedName>
</protein>
<dbReference type="Gene3D" id="3.40.50.720">
    <property type="entry name" value="NAD(P)-binding Rossmann-like Domain"/>
    <property type="match status" value="1"/>
</dbReference>
<comment type="caution">
    <text evidence="8">The sequence shown here is derived from an EMBL/GenBank/DDBJ whole genome shotgun (WGS) entry which is preliminary data.</text>
</comment>
<evidence type="ECO:0000256" key="1">
    <source>
        <dbReference type="ARBA" id="ARBA00022516"/>
    </source>
</evidence>
<dbReference type="InterPro" id="IPR051593">
    <property type="entry name" value="Ergosterol_Biosynth_ERG27"/>
</dbReference>
<reference evidence="8 9" key="1">
    <citation type="submission" date="2019-03" db="EMBL/GenBank/DDBJ databases">
        <title>Sequencing 23 genomes of Wallemia ichthyophaga.</title>
        <authorList>
            <person name="Gostincar C."/>
        </authorList>
    </citation>
    <scope>NUCLEOTIDE SEQUENCE [LARGE SCALE GENOMIC DNA]</scope>
    <source>
        <strain evidence="8 9">EXF-8621</strain>
    </source>
</reference>
<dbReference type="Gene3D" id="3.40.190.10">
    <property type="entry name" value="Periplasmic binding protein-like II"/>
    <property type="match status" value="2"/>
</dbReference>
<dbReference type="GO" id="GO:0000253">
    <property type="term" value="F:3-beta-hydroxysteroid 3-dehydrogenase (NADP+) activity"/>
    <property type="evidence" value="ECO:0007669"/>
    <property type="project" value="TreeGrafter"/>
</dbReference>
<dbReference type="GO" id="GO:0005811">
    <property type="term" value="C:lipid droplet"/>
    <property type="evidence" value="ECO:0007669"/>
    <property type="project" value="TreeGrafter"/>
</dbReference>
<proteinExistence type="inferred from homology"/>
<dbReference type="SUPFAM" id="SSF51735">
    <property type="entry name" value="NAD(P)-binding Rossmann-fold domains"/>
    <property type="match status" value="1"/>
</dbReference>
<gene>
    <name evidence="8" type="ORF">E3P90_03055</name>
</gene>
<dbReference type="PANTHER" id="PTHR43647">
    <property type="entry name" value="DEHYDROGENASE"/>
    <property type="match status" value="1"/>
</dbReference>
<dbReference type="SUPFAM" id="SSF53850">
    <property type="entry name" value="Periplasmic binding protein-like II"/>
    <property type="match status" value="1"/>
</dbReference>
<dbReference type="InterPro" id="IPR036291">
    <property type="entry name" value="NAD(P)-bd_dom_sf"/>
</dbReference>
<evidence type="ECO:0000256" key="3">
    <source>
        <dbReference type="ARBA" id="ARBA00022955"/>
    </source>
</evidence>